<accession>A0A9E8MTB7</accession>
<evidence type="ECO:0000313" key="2">
    <source>
        <dbReference type="Proteomes" id="UP001164705"/>
    </source>
</evidence>
<dbReference type="EMBL" id="CP113088">
    <property type="protein sequence ID" value="WAC01043.1"/>
    <property type="molecule type" value="Genomic_DNA"/>
</dbReference>
<dbReference type="KEGG" id="lnu:N7U66_12745"/>
<evidence type="ECO:0000313" key="1">
    <source>
        <dbReference type="EMBL" id="WAC01043.1"/>
    </source>
</evidence>
<dbReference type="Proteomes" id="UP001164705">
    <property type="component" value="Chromosome"/>
</dbReference>
<proteinExistence type="predicted"/>
<reference evidence="1" key="1">
    <citation type="submission" date="2022-11" db="EMBL/GenBank/DDBJ databases">
        <title>Lacinutrix neustonica HL-RS19T sp. nov., isolated from the surface microlayer sample of brackish Lake Shihwa.</title>
        <authorList>
            <person name="Choi J.Y."/>
            <person name="Hwang C.Y."/>
        </authorList>
    </citation>
    <scope>NUCLEOTIDE SEQUENCE</scope>
    <source>
        <strain evidence="1">HL-RS19</strain>
    </source>
</reference>
<sequence>MKTQTNKPRFHKKAIVDLNTSQMVSIKGGSTTFFVDWVQNQIDEAKEDMSPYI</sequence>
<protein>
    <recommendedName>
        <fullName evidence="3">Bacteriocin</fullName>
    </recommendedName>
</protein>
<evidence type="ECO:0008006" key="3">
    <source>
        <dbReference type="Google" id="ProtNLM"/>
    </source>
</evidence>
<gene>
    <name evidence="1" type="ORF">N7U66_12745</name>
</gene>
<organism evidence="1 2">
    <name type="scientific">Lacinutrix neustonica</name>
    <dbReference type="NCBI Taxonomy" id="2980107"/>
    <lineage>
        <taxon>Bacteria</taxon>
        <taxon>Pseudomonadati</taxon>
        <taxon>Bacteroidota</taxon>
        <taxon>Flavobacteriia</taxon>
        <taxon>Flavobacteriales</taxon>
        <taxon>Flavobacteriaceae</taxon>
        <taxon>Lacinutrix</taxon>
    </lineage>
</organism>
<keyword evidence="2" id="KW-1185">Reference proteome</keyword>
<name>A0A9E8MTB7_9FLAO</name>
<dbReference type="AlphaFoldDB" id="A0A9E8MTB7"/>
<dbReference type="RefSeq" id="WP_267675591.1">
    <property type="nucleotide sequence ID" value="NZ_CP113088.1"/>
</dbReference>